<evidence type="ECO:0000313" key="2">
    <source>
        <dbReference type="Proteomes" id="UP000242715"/>
    </source>
</evidence>
<organism evidence="1 2">
    <name type="scientific">Trifolium subterraneum</name>
    <name type="common">Subterranean clover</name>
    <dbReference type="NCBI Taxonomy" id="3900"/>
    <lineage>
        <taxon>Eukaryota</taxon>
        <taxon>Viridiplantae</taxon>
        <taxon>Streptophyta</taxon>
        <taxon>Embryophyta</taxon>
        <taxon>Tracheophyta</taxon>
        <taxon>Spermatophyta</taxon>
        <taxon>Magnoliopsida</taxon>
        <taxon>eudicotyledons</taxon>
        <taxon>Gunneridae</taxon>
        <taxon>Pentapetalae</taxon>
        <taxon>rosids</taxon>
        <taxon>fabids</taxon>
        <taxon>Fabales</taxon>
        <taxon>Fabaceae</taxon>
        <taxon>Papilionoideae</taxon>
        <taxon>50 kb inversion clade</taxon>
        <taxon>NPAAA clade</taxon>
        <taxon>Hologalegina</taxon>
        <taxon>IRL clade</taxon>
        <taxon>Trifolieae</taxon>
        <taxon>Trifolium</taxon>
    </lineage>
</organism>
<proteinExistence type="predicted"/>
<dbReference type="EMBL" id="DF973292">
    <property type="protein sequence ID" value="GAU24571.1"/>
    <property type="molecule type" value="Genomic_DNA"/>
</dbReference>
<keyword evidence="2" id="KW-1185">Reference proteome</keyword>
<gene>
    <name evidence="1" type="ORF">TSUD_149120</name>
</gene>
<evidence type="ECO:0000313" key="1">
    <source>
        <dbReference type="EMBL" id="GAU24571.1"/>
    </source>
</evidence>
<name>A0A2Z6LY57_TRISU</name>
<dbReference type="Proteomes" id="UP000242715">
    <property type="component" value="Unassembled WGS sequence"/>
</dbReference>
<dbReference type="AlphaFoldDB" id="A0A2Z6LY57"/>
<accession>A0A2Z6LY57</accession>
<protein>
    <submittedName>
        <fullName evidence="1">Uncharacterized protein</fullName>
    </submittedName>
</protein>
<sequence>MYRVTVNKVRERERGFTYLPYPASTKQDPASENPFPYSIASDEYVVVAVRDFVVIRPIFYFRLFHRHGWIDIDWSFYVGGRKKR</sequence>
<reference evidence="2" key="1">
    <citation type="journal article" date="2017" name="Front. Plant Sci.">
        <title>Climate Clever Clovers: New Paradigm to Reduce the Environmental Footprint of Ruminants by Breeding Low Methanogenic Forages Utilizing Haplotype Variation.</title>
        <authorList>
            <person name="Kaur P."/>
            <person name="Appels R."/>
            <person name="Bayer P.E."/>
            <person name="Keeble-Gagnere G."/>
            <person name="Wang J."/>
            <person name="Hirakawa H."/>
            <person name="Shirasawa K."/>
            <person name="Vercoe P."/>
            <person name="Stefanova K."/>
            <person name="Durmic Z."/>
            <person name="Nichols P."/>
            <person name="Revell C."/>
            <person name="Isobe S.N."/>
            <person name="Edwards D."/>
            <person name="Erskine W."/>
        </authorList>
    </citation>
    <scope>NUCLEOTIDE SEQUENCE [LARGE SCALE GENOMIC DNA]</scope>
    <source>
        <strain evidence="2">cv. Daliak</strain>
    </source>
</reference>